<sequence length="109" mass="12798">MRRLSRQMAPTGGNCGLLLALLAFSSWLQIAQRLWRHRASNTVRGVPKQRRKRRQPFSLERGRQRICSILKSIRKVLRTTRGEDDKATHMRDYDKVDILGVYPIRLLRT</sequence>
<protein>
    <submittedName>
        <fullName evidence="1">Uncharacterized protein</fullName>
    </submittedName>
</protein>
<dbReference type="AlphaFoldDB" id="A0A834PF09"/>
<reference evidence="1" key="1">
    <citation type="journal article" date="2020" name="G3 (Bethesda)">
        <title>High-Quality Assemblies for Three Invasive Social Wasps from the &lt;i&gt;Vespula&lt;/i&gt; Genus.</title>
        <authorList>
            <person name="Harrop T.W.R."/>
            <person name="Guhlin J."/>
            <person name="McLaughlin G.M."/>
            <person name="Permina E."/>
            <person name="Stockwell P."/>
            <person name="Gilligan J."/>
            <person name="Le Lec M.F."/>
            <person name="Gruber M.A.M."/>
            <person name="Quinn O."/>
            <person name="Lovegrove M."/>
            <person name="Duncan E.J."/>
            <person name="Remnant E.J."/>
            <person name="Van Eeckhoven J."/>
            <person name="Graham B."/>
            <person name="Knapp R.A."/>
            <person name="Langford K.W."/>
            <person name="Kronenberg Z."/>
            <person name="Press M.O."/>
            <person name="Eacker S.M."/>
            <person name="Wilson-Rankin E.E."/>
            <person name="Purcell J."/>
            <person name="Lester P.J."/>
            <person name="Dearden P.K."/>
        </authorList>
    </citation>
    <scope>NUCLEOTIDE SEQUENCE</scope>
    <source>
        <strain evidence="1">Volc-1</strain>
    </source>
</reference>
<proteinExistence type="predicted"/>
<evidence type="ECO:0000313" key="2">
    <source>
        <dbReference type="Proteomes" id="UP000600918"/>
    </source>
</evidence>
<evidence type="ECO:0000313" key="1">
    <source>
        <dbReference type="EMBL" id="KAF7438613.1"/>
    </source>
</evidence>
<comment type="caution">
    <text evidence="1">The sequence shown here is derived from an EMBL/GenBank/DDBJ whole genome shotgun (WGS) entry which is preliminary data.</text>
</comment>
<accession>A0A834PF09</accession>
<dbReference type="Proteomes" id="UP000600918">
    <property type="component" value="Unassembled WGS sequence"/>
</dbReference>
<gene>
    <name evidence="1" type="ORF">H0235_001004</name>
</gene>
<dbReference type="EMBL" id="JACSDY010000001">
    <property type="protein sequence ID" value="KAF7438613.1"/>
    <property type="molecule type" value="Genomic_DNA"/>
</dbReference>
<keyword evidence="2" id="KW-1185">Reference proteome</keyword>
<name>A0A834PF09_VESPE</name>
<organism evidence="1 2">
    <name type="scientific">Vespula pensylvanica</name>
    <name type="common">Western yellow jacket</name>
    <name type="synonym">Wasp</name>
    <dbReference type="NCBI Taxonomy" id="30213"/>
    <lineage>
        <taxon>Eukaryota</taxon>
        <taxon>Metazoa</taxon>
        <taxon>Ecdysozoa</taxon>
        <taxon>Arthropoda</taxon>
        <taxon>Hexapoda</taxon>
        <taxon>Insecta</taxon>
        <taxon>Pterygota</taxon>
        <taxon>Neoptera</taxon>
        <taxon>Endopterygota</taxon>
        <taxon>Hymenoptera</taxon>
        <taxon>Apocrita</taxon>
        <taxon>Aculeata</taxon>
        <taxon>Vespoidea</taxon>
        <taxon>Vespidae</taxon>
        <taxon>Vespinae</taxon>
        <taxon>Vespula</taxon>
    </lineage>
</organism>